<accession>A0ABQ7MMY1</accession>
<dbReference type="EMBL" id="JADBGQ010000004">
    <property type="protein sequence ID" value="KAG5400080.1"/>
    <property type="molecule type" value="Genomic_DNA"/>
</dbReference>
<evidence type="ECO:0000313" key="4">
    <source>
        <dbReference type="Proteomes" id="UP000823674"/>
    </source>
</evidence>
<comment type="caution">
    <text evidence="3">The sequence shown here is derived from an EMBL/GenBank/DDBJ whole genome shotgun (WGS) entry which is preliminary data.</text>
</comment>
<feature type="transmembrane region" description="Helical" evidence="2">
    <location>
        <begin position="418"/>
        <end position="441"/>
    </location>
</feature>
<protein>
    <submittedName>
        <fullName evidence="3">Uncharacterized protein</fullName>
    </submittedName>
</protein>
<dbReference type="Proteomes" id="UP000823674">
    <property type="component" value="Chromosome A04"/>
</dbReference>
<sequence length="469" mass="51864">MPTPRDPSRSFSPSLSMESPETVSSGFPPLPTEPPDPDLDVMLPVTPPVPPVPPDPPPVLLDYAGILSVQSLWMNPLLAEVALSSSLTTSQVSSFFQLIPVSKPRNLVACVEHDSLKSPLRDLPYYHQVEILVARFLGLLTTDCKLTFLHGSSIQVLEDWTSKVEILVVVSILYAVVITSAQSFGVQFSIVMCSSKSMHILHLKLWLHVVGPISPCFLLSQGIVFISCWSESFLFDNCLRIDCNWLRKRSLIPGNQEIMLLLNGSLPRSEDVTNPLSFRFKLPFPQYGDATLYRTRLLPHCEAVIWTSVFMAMDSVGSGLSIWRWCFTSQQPIFWKRSLVASELVGNFPHCSANGTWIVSSALQAKDGMLQEAPHSTLSSGPSSLQILSDFIVPFSALRTGLDLIEITGYFVRNLVPLVTPLSCSFNLCNIFVLVVVVYAMGARSLVDMVRVSINAMRLASIDVYLGKF</sequence>
<keyword evidence="4" id="KW-1185">Reference proteome</keyword>
<reference evidence="3 4" key="1">
    <citation type="submission" date="2021-03" db="EMBL/GenBank/DDBJ databases">
        <authorList>
            <person name="King G.J."/>
            <person name="Bancroft I."/>
            <person name="Baten A."/>
            <person name="Bloomfield J."/>
            <person name="Borpatragohain P."/>
            <person name="He Z."/>
            <person name="Irish N."/>
            <person name="Irwin J."/>
            <person name="Liu K."/>
            <person name="Mauleon R.P."/>
            <person name="Moore J."/>
            <person name="Morris R."/>
            <person name="Ostergaard L."/>
            <person name="Wang B."/>
            <person name="Wells R."/>
        </authorList>
    </citation>
    <scope>NUCLEOTIDE SEQUENCE [LARGE SCALE GENOMIC DNA]</scope>
    <source>
        <strain evidence="3">R-o-18</strain>
        <tissue evidence="3">Leaf</tissue>
    </source>
</reference>
<name>A0ABQ7MMY1_BRACM</name>
<feature type="compositionally biased region" description="Polar residues" evidence="1">
    <location>
        <begin position="9"/>
        <end position="25"/>
    </location>
</feature>
<evidence type="ECO:0000313" key="3">
    <source>
        <dbReference type="EMBL" id="KAG5400080.1"/>
    </source>
</evidence>
<evidence type="ECO:0000256" key="2">
    <source>
        <dbReference type="SAM" id="Phobius"/>
    </source>
</evidence>
<evidence type="ECO:0000256" key="1">
    <source>
        <dbReference type="SAM" id="MobiDB-lite"/>
    </source>
</evidence>
<organism evidence="3 4">
    <name type="scientific">Brassica rapa subsp. trilocularis</name>
    <dbReference type="NCBI Taxonomy" id="1813537"/>
    <lineage>
        <taxon>Eukaryota</taxon>
        <taxon>Viridiplantae</taxon>
        <taxon>Streptophyta</taxon>
        <taxon>Embryophyta</taxon>
        <taxon>Tracheophyta</taxon>
        <taxon>Spermatophyta</taxon>
        <taxon>Magnoliopsida</taxon>
        <taxon>eudicotyledons</taxon>
        <taxon>Gunneridae</taxon>
        <taxon>Pentapetalae</taxon>
        <taxon>rosids</taxon>
        <taxon>malvids</taxon>
        <taxon>Brassicales</taxon>
        <taxon>Brassicaceae</taxon>
        <taxon>Brassiceae</taxon>
        <taxon>Brassica</taxon>
    </lineage>
</organism>
<proteinExistence type="predicted"/>
<keyword evidence="2" id="KW-0472">Membrane</keyword>
<feature type="region of interest" description="Disordered" evidence="1">
    <location>
        <begin position="1"/>
        <end position="40"/>
    </location>
</feature>
<keyword evidence="2" id="KW-0812">Transmembrane</keyword>
<gene>
    <name evidence="3" type="primary">A04p013210.1_BraROA</name>
    <name evidence="3" type="ORF">IGI04_014687</name>
</gene>
<keyword evidence="2" id="KW-1133">Transmembrane helix</keyword>